<proteinExistence type="predicted"/>
<dbReference type="EMBL" id="LR746269">
    <property type="protein sequence ID" value="CAA7398034.1"/>
    <property type="molecule type" value="Genomic_DNA"/>
</dbReference>
<dbReference type="Proteomes" id="UP000663760">
    <property type="component" value="Chromosome 6"/>
</dbReference>
<protein>
    <submittedName>
        <fullName evidence="2">Uncharacterized protein</fullName>
    </submittedName>
</protein>
<name>A0A7I8KLN3_SPIIN</name>
<evidence type="ECO:0000313" key="1">
    <source>
        <dbReference type="EMBL" id="CAA2621988.1"/>
    </source>
</evidence>
<dbReference type="AlphaFoldDB" id="A0A7I8KLN3"/>
<sequence>MRSRLNCDVSKYFGVHIVFLQ</sequence>
<organism evidence="2 3">
    <name type="scientific">Spirodela intermedia</name>
    <name type="common">Intermediate duckweed</name>
    <dbReference type="NCBI Taxonomy" id="51605"/>
    <lineage>
        <taxon>Eukaryota</taxon>
        <taxon>Viridiplantae</taxon>
        <taxon>Streptophyta</taxon>
        <taxon>Embryophyta</taxon>
        <taxon>Tracheophyta</taxon>
        <taxon>Spermatophyta</taxon>
        <taxon>Magnoliopsida</taxon>
        <taxon>Liliopsida</taxon>
        <taxon>Araceae</taxon>
        <taxon>Lemnoideae</taxon>
        <taxon>Spirodela</taxon>
    </lineage>
</organism>
<evidence type="ECO:0000313" key="3">
    <source>
        <dbReference type="Proteomes" id="UP000663760"/>
    </source>
</evidence>
<dbReference type="EMBL" id="LR743593">
    <property type="protein sequence ID" value="CAA2621988.1"/>
    <property type="molecule type" value="Genomic_DNA"/>
</dbReference>
<reference evidence="2" key="1">
    <citation type="submission" date="2020-02" db="EMBL/GenBank/DDBJ databases">
        <authorList>
            <person name="Scholz U."/>
            <person name="Mascher M."/>
            <person name="Fiebig A."/>
        </authorList>
    </citation>
    <scope>NUCLEOTIDE SEQUENCE</scope>
</reference>
<gene>
    <name evidence="1" type="ORF">SI7747_06008055</name>
    <name evidence="2" type="ORF">SI8410_06008699</name>
</gene>
<accession>A0A7I8KLN3</accession>
<evidence type="ECO:0000313" key="2">
    <source>
        <dbReference type="EMBL" id="CAA7398034.1"/>
    </source>
</evidence>
<keyword evidence="3" id="KW-1185">Reference proteome</keyword>